<keyword evidence="2" id="KW-1185">Reference proteome</keyword>
<reference evidence="1 2" key="1">
    <citation type="submission" date="2020-03" db="EMBL/GenBank/DDBJ databases">
        <title>Alteromonas ponticola sp. nov., isolated from seawater.</title>
        <authorList>
            <person name="Yoon J.-H."/>
            <person name="Kim Y.-O."/>
        </authorList>
    </citation>
    <scope>NUCLEOTIDE SEQUENCE [LARGE SCALE GENOMIC DNA]</scope>
    <source>
        <strain evidence="1 2">MYP5</strain>
    </source>
</reference>
<proteinExistence type="predicted"/>
<sequence length="86" mass="9987">MKFVSFSIIVCCLWSLSTKADECTEMMDLYIQELKESLDERVDYTKPHDVSNAVRELEFIEMNRNLIPDCELAKGILVIEPITKNE</sequence>
<evidence type="ECO:0000313" key="2">
    <source>
        <dbReference type="Proteomes" id="UP000709336"/>
    </source>
</evidence>
<accession>A0ABX1R257</accession>
<dbReference type="EMBL" id="JAATNW010000005">
    <property type="protein sequence ID" value="NMH60554.1"/>
    <property type="molecule type" value="Genomic_DNA"/>
</dbReference>
<organism evidence="1 2">
    <name type="scientific">Alteromonas ponticola</name>
    <dbReference type="NCBI Taxonomy" id="2720613"/>
    <lineage>
        <taxon>Bacteria</taxon>
        <taxon>Pseudomonadati</taxon>
        <taxon>Pseudomonadota</taxon>
        <taxon>Gammaproteobacteria</taxon>
        <taxon>Alteromonadales</taxon>
        <taxon>Alteromonadaceae</taxon>
        <taxon>Alteromonas/Salinimonas group</taxon>
        <taxon>Alteromonas</taxon>
    </lineage>
</organism>
<dbReference type="Proteomes" id="UP000709336">
    <property type="component" value="Unassembled WGS sequence"/>
</dbReference>
<dbReference type="RefSeq" id="WP_169211100.1">
    <property type="nucleotide sequence ID" value="NZ_JAATNW010000005.1"/>
</dbReference>
<name>A0ABX1R257_9ALTE</name>
<gene>
    <name evidence="1" type="ORF">HCJ96_11020</name>
</gene>
<evidence type="ECO:0000313" key="1">
    <source>
        <dbReference type="EMBL" id="NMH60554.1"/>
    </source>
</evidence>
<protein>
    <submittedName>
        <fullName evidence="1">Uncharacterized protein</fullName>
    </submittedName>
</protein>
<comment type="caution">
    <text evidence="1">The sequence shown here is derived from an EMBL/GenBank/DDBJ whole genome shotgun (WGS) entry which is preliminary data.</text>
</comment>